<comment type="caution">
    <text evidence="2">The sequence shown here is derived from an EMBL/GenBank/DDBJ whole genome shotgun (WGS) entry which is preliminary data.</text>
</comment>
<evidence type="ECO:0000256" key="1">
    <source>
        <dbReference type="SAM" id="MobiDB-lite"/>
    </source>
</evidence>
<organism evidence="2 3">
    <name type="scientific">Pleurodeles waltl</name>
    <name type="common">Iberian ribbed newt</name>
    <dbReference type="NCBI Taxonomy" id="8319"/>
    <lineage>
        <taxon>Eukaryota</taxon>
        <taxon>Metazoa</taxon>
        <taxon>Chordata</taxon>
        <taxon>Craniata</taxon>
        <taxon>Vertebrata</taxon>
        <taxon>Euteleostomi</taxon>
        <taxon>Amphibia</taxon>
        <taxon>Batrachia</taxon>
        <taxon>Caudata</taxon>
        <taxon>Salamandroidea</taxon>
        <taxon>Salamandridae</taxon>
        <taxon>Pleurodelinae</taxon>
        <taxon>Pleurodeles</taxon>
    </lineage>
</organism>
<sequence>MAPKLLKTESQGARQCKTAQSSAGRASPALPVSSRRGGRQRPRPVKSQPEPQPQLPPPLTALGAGRRVPDSPRGVRSALAARAECPGLPQPRRRPGRPYRLVVDTEVLAHALMDCNNQHTQHPEAPVTIQEGEGTQFMIVHDMLFAPASLLQHRTYSLAQHRYSIEGSDCKAYQTGNSFCFCRNRQSTGDDKLLEQEEKRSH</sequence>
<proteinExistence type="predicted"/>
<dbReference type="EMBL" id="JANPWB010000004">
    <property type="protein sequence ID" value="KAJ1192993.1"/>
    <property type="molecule type" value="Genomic_DNA"/>
</dbReference>
<keyword evidence="3" id="KW-1185">Reference proteome</keyword>
<gene>
    <name evidence="2" type="ORF">NDU88_002299</name>
</gene>
<feature type="compositionally biased region" description="Polar residues" evidence="1">
    <location>
        <begin position="8"/>
        <end position="24"/>
    </location>
</feature>
<evidence type="ECO:0000313" key="2">
    <source>
        <dbReference type="EMBL" id="KAJ1192993.1"/>
    </source>
</evidence>
<dbReference type="AlphaFoldDB" id="A0AAV7UV65"/>
<accession>A0AAV7UV65</accession>
<protein>
    <submittedName>
        <fullName evidence="2">Uncharacterized protein</fullName>
    </submittedName>
</protein>
<name>A0AAV7UV65_PLEWA</name>
<reference evidence="2" key="1">
    <citation type="journal article" date="2022" name="bioRxiv">
        <title>Sequencing and chromosome-scale assembly of the giantPleurodeles waltlgenome.</title>
        <authorList>
            <person name="Brown T."/>
            <person name="Elewa A."/>
            <person name="Iarovenko S."/>
            <person name="Subramanian E."/>
            <person name="Araus A.J."/>
            <person name="Petzold A."/>
            <person name="Susuki M."/>
            <person name="Suzuki K.-i.T."/>
            <person name="Hayashi T."/>
            <person name="Toyoda A."/>
            <person name="Oliveira C."/>
            <person name="Osipova E."/>
            <person name="Leigh N.D."/>
            <person name="Simon A."/>
            <person name="Yun M.H."/>
        </authorList>
    </citation>
    <scope>NUCLEOTIDE SEQUENCE</scope>
    <source>
        <strain evidence="2">20211129_DDA</strain>
        <tissue evidence="2">Liver</tissue>
    </source>
</reference>
<feature type="compositionally biased region" description="Pro residues" evidence="1">
    <location>
        <begin position="50"/>
        <end position="59"/>
    </location>
</feature>
<dbReference type="Proteomes" id="UP001066276">
    <property type="component" value="Chromosome 2_2"/>
</dbReference>
<evidence type="ECO:0000313" key="3">
    <source>
        <dbReference type="Proteomes" id="UP001066276"/>
    </source>
</evidence>
<feature type="region of interest" description="Disordered" evidence="1">
    <location>
        <begin position="1"/>
        <end position="77"/>
    </location>
</feature>